<dbReference type="RefSeq" id="XP_037141363.1">
    <property type="nucleotide sequence ID" value="XM_037285467.1"/>
</dbReference>
<sequence>MVDTNATVNCNEGGDIRERRSSRSGLSSGSKTGSRRRSRAEPSSRGRSAEVTQQPTSWIRSASTSSLLRLKRNDKIHNRNRKDKTEMNRSESLCKVETQLAEQRKKADAAVVVDVLPSFEMYNSLHRHIPQGNIDADRHDFPPCYQKVQSQYNSILRGSDQPESIALGVADPNGAGSASSASVGNLHPLSTRHLNLHEPSNVSDGELNAIEDDLNDSDNINIDKLYSLPRLVTPIEIDIRIAKHAIKPHERPEEESMLKEYTSGEIIHGYCVIENKSTQRVKFEMFYVTLEGYISVTDKQKGKRTVKRFLRMVDLSASWSYGCVDISSGIKVVPGDIDFDNTVLGLTNNRILEPGMKYKKFFMFKLPNQLLDVTCKQEQFSHCLLPPSFGIDRFKHGGKYSGIKINSILGCGHLGIKGSPILTYDMAEESLSINYTIDAKFVGKDKKTQQLNIMSEHQYHLRVIPFGFNSPVIGEKDSSRQLEDLTALVQERLEALSRVFERLKNREPISAVDIHGTDISGTVSDIQLDSEEILARKMHQLHLNNRVDPQYYLSREKDLKGCAYEADFCEAELSYKLKSKSASTLTSGIFTGFKSSQSNPNDGTKDKLNKVGLMVLKAKHPDLALPYLSPSLLRKKNKFGEKNEHDQENWLRISSLVPEEVRNKLEYIDIELECIQSNNSAPHEPPEIQSVTTELICITGKSDNSIPIKLDAKILMNQDKLQHVKRQYSAFVSEIQNYSEMFEKNLVELNELYSLDCVSALSRQLSFTDFISDQIRNDVESLANLSTSVVNLHEVFKKQAHTMKKSSQDSMSSNSSSSSLSKNGSVTFIVGSSFEIPGASTKHGEQTAREWVNDSPMHYKRTVRVNLEYSDNIKETLVPTFESCLCCRFYCVRVKIKFDNHIGTASIDIPVSVKNLHC</sequence>
<keyword evidence="5" id="KW-1185">Reference proteome</keyword>
<evidence type="ECO:0000259" key="2">
    <source>
        <dbReference type="Pfam" id="PF04425"/>
    </source>
</evidence>
<dbReference type="Proteomes" id="UP000515788">
    <property type="component" value="Chromosome 8"/>
</dbReference>
<dbReference type="InterPro" id="IPR022794">
    <property type="entry name" value="Bul1_C"/>
</dbReference>
<dbReference type="PANTHER" id="PTHR31904">
    <property type="entry name" value="BYPASS OF STOP CODON PROTEIN 5-RELATED"/>
    <property type="match status" value="1"/>
</dbReference>
<dbReference type="InterPro" id="IPR039634">
    <property type="entry name" value="Bul1-like"/>
</dbReference>
<dbReference type="OrthoDB" id="2283785at2759"/>
<feature type="domain" description="Bul1 N-terminal" evidence="2">
    <location>
        <begin position="100"/>
        <end position="522"/>
    </location>
</feature>
<evidence type="ECO:0000256" key="1">
    <source>
        <dbReference type="SAM" id="MobiDB-lite"/>
    </source>
</evidence>
<dbReference type="EMBL" id="CP059253">
    <property type="protein sequence ID" value="QLL34689.1"/>
    <property type="molecule type" value="Genomic_DNA"/>
</dbReference>
<evidence type="ECO:0008006" key="6">
    <source>
        <dbReference type="Google" id="ProtNLM"/>
    </source>
</evidence>
<feature type="compositionally biased region" description="Basic and acidic residues" evidence="1">
    <location>
        <begin position="71"/>
        <end position="92"/>
    </location>
</feature>
<name>A0A7G3ZMF3_9SACH</name>
<accession>A0A7G3ZMF3</accession>
<protein>
    <recommendedName>
        <fullName evidence="6">Bul1 N-terminal domain-containing protein</fullName>
    </recommendedName>
</protein>
<dbReference type="GeneID" id="59327955"/>
<dbReference type="InterPro" id="IPR007519">
    <property type="entry name" value="Bul1_N"/>
</dbReference>
<evidence type="ECO:0000313" key="4">
    <source>
        <dbReference type="EMBL" id="QLL34689.1"/>
    </source>
</evidence>
<feature type="region of interest" description="Disordered" evidence="1">
    <location>
        <begin position="1"/>
        <end position="92"/>
    </location>
</feature>
<feature type="region of interest" description="Disordered" evidence="1">
    <location>
        <begin position="803"/>
        <end position="822"/>
    </location>
</feature>
<proteinExistence type="predicted"/>
<feature type="compositionally biased region" description="Low complexity" evidence="1">
    <location>
        <begin position="808"/>
        <end position="822"/>
    </location>
</feature>
<feature type="compositionally biased region" description="Polar residues" evidence="1">
    <location>
        <begin position="51"/>
        <end position="67"/>
    </location>
</feature>
<evidence type="ECO:0000313" key="5">
    <source>
        <dbReference type="Proteomes" id="UP000515788"/>
    </source>
</evidence>
<reference evidence="4 5" key="1">
    <citation type="submission" date="2020-06" db="EMBL/GenBank/DDBJ databases">
        <title>The yeast mating-type switching endonuclease HO is a domesticated member of an unorthodox homing genetic element family.</title>
        <authorList>
            <person name="Coughlan A.Y."/>
            <person name="Lombardi L."/>
            <person name="Braun-Galleani S."/>
            <person name="Martos A.R."/>
            <person name="Galeote V."/>
            <person name="Bigey F."/>
            <person name="Dequin S."/>
            <person name="Byrne K.P."/>
            <person name="Wolfe K.H."/>
        </authorList>
    </citation>
    <scope>NUCLEOTIDE SEQUENCE [LARGE SCALE GENOMIC DNA]</scope>
    <source>
        <strain evidence="4 5">CBS764</strain>
    </source>
</reference>
<evidence type="ECO:0000259" key="3">
    <source>
        <dbReference type="Pfam" id="PF04426"/>
    </source>
</evidence>
<feature type="compositionally biased region" description="Low complexity" evidence="1">
    <location>
        <begin position="23"/>
        <end position="32"/>
    </location>
</feature>
<organism evidence="4 5">
    <name type="scientific">Torulaspora globosa</name>
    <dbReference type="NCBI Taxonomy" id="48254"/>
    <lineage>
        <taxon>Eukaryota</taxon>
        <taxon>Fungi</taxon>
        <taxon>Dikarya</taxon>
        <taxon>Ascomycota</taxon>
        <taxon>Saccharomycotina</taxon>
        <taxon>Saccharomycetes</taxon>
        <taxon>Saccharomycetales</taxon>
        <taxon>Saccharomycetaceae</taxon>
        <taxon>Torulaspora</taxon>
    </lineage>
</organism>
<gene>
    <name evidence="4" type="ORF">HG536_0H00640</name>
</gene>
<dbReference type="Pfam" id="PF04425">
    <property type="entry name" value="Bul1_N"/>
    <property type="match status" value="1"/>
</dbReference>
<dbReference type="Pfam" id="PF04426">
    <property type="entry name" value="Bul1_C"/>
    <property type="match status" value="1"/>
</dbReference>
<dbReference type="AlphaFoldDB" id="A0A7G3ZMF3"/>
<feature type="compositionally biased region" description="Polar residues" evidence="1">
    <location>
        <begin position="1"/>
        <end position="10"/>
    </location>
</feature>
<dbReference type="KEGG" id="tgb:HG536_0H00640"/>
<feature type="domain" description="Bul1 C-terminal" evidence="3">
    <location>
        <begin position="645"/>
        <end position="916"/>
    </location>
</feature>
<dbReference type="PANTHER" id="PTHR31904:SF1">
    <property type="entry name" value="BYPASS OF STOP CODON PROTEIN 5-RELATED"/>
    <property type="match status" value="1"/>
</dbReference>
<feature type="compositionally biased region" description="Basic and acidic residues" evidence="1">
    <location>
        <begin position="39"/>
        <end position="48"/>
    </location>
</feature>